<dbReference type="AlphaFoldDB" id="A0A6A1JPB1"/>
<comment type="caution">
    <text evidence="1">The sequence shown here is derived from an EMBL/GenBank/DDBJ whole genome shotgun (WGS) entry which is preliminary data.</text>
</comment>
<sequence length="722" mass="81998">MALRISNASGTFDLSKDFSTEIEDSSPIYNERGSQSIAATIPGTKNNFRLNGHIQRTDIDSAPVADERVTVADGVYHRIGKMNIVNTSEEGITFNVGFGESELYSIWNAVSLQSIKLPVYQPEGGVPELISYIFENRLNDDSPFCLFPVALTCNRKTENNTDTDYIEIINNIQNGYLWKARTETLIINGEPVEVSLPEGYGIVPFVKVRNILEAIFSTYGYTVVENPFASHHQLQQLVVLNNAADCCVKGVLKCADLMPDCTINEFMQALWCRFGLLYFVDGNTRTVRLKFIRDILKSNPSSDWTLLKASTPTTDFEAPQQLKLSASTNVRGQIPEWTAAPASESLDKFLKPYHYIVSTQAQGYLRYDKAYGFYYKTDNVSGRSELVSTDFFPWDRGADMAYKEISSIDEFLPVYLERFKGNLYSYLYVPLYLFGKVHRYTTISSSDIELSENVDYQTPLAFCFSFFNKEYSLPYGSQICLDASGKPVLNKPNGQSCDISLLFVEKNGLFNHFWKEYDAILRHANHIITADMHLSAQQCMNPDFSSPILLDGQRMLPDTIRYSLPKTSSFPANVKLRTTKLLKPFNLEEEQTVPVTEQKYQWATFDNKNSVVEAAVKAQKDAWREEANREGNSLYDLQYQNVSTDAADLIVKVPLSVPTEEDYDNKREYFIRKVNYSFDLYYRIKVFVGSSPSGQIIYDISEPKGGVHYDLQYDLSVRAELL</sequence>
<dbReference type="Proteomes" id="UP000491168">
    <property type="component" value="Unassembled WGS sequence"/>
</dbReference>
<dbReference type="EMBL" id="VVYF01000021">
    <property type="protein sequence ID" value="KAA5488190.1"/>
    <property type="molecule type" value="Genomic_DNA"/>
</dbReference>
<protein>
    <submittedName>
        <fullName evidence="1">Uncharacterized protein</fullName>
    </submittedName>
</protein>
<evidence type="ECO:0000313" key="1">
    <source>
        <dbReference type="EMBL" id="KAA5488190.1"/>
    </source>
</evidence>
<organism evidence="1 2">
    <name type="scientific">Bacteroides caccae</name>
    <dbReference type="NCBI Taxonomy" id="47678"/>
    <lineage>
        <taxon>Bacteria</taxon>
        <taxon>Pseudomonadati</taxon>
        <taxon>Bacteroidota</taxon>
        <taxon>Bacteroidia</taxon>
        <taxon>Bacteroidales</taxon>
        <taxon>Bacteroidaceae</taxon>
        <taxon>Bacteroides</taxon>
    </lineage>
</organism>
<gene>
    <name evidence="1" type="ORF">F2Y35_18500</name>
</gene>
<evidence type="ECO:0000313" key="2">
    <source>
        <dbReference type="Proteomes" id="UP000491168"/>
    </source>
</evidence>
<name>A0A6A1JPB1_9BACE</name>
<accession>A0A6A1JPB1</accession>
<dbReference type="RefSeq" id="WP_149928699.1">
    <property type="nucleotide sequence ID" value="NZ_VVYE01000030.1"/>
</dbReference>
<reference evidence="1 2" key="1">
    <citation type="journal article" date="2019" name="Nat. Med.">
        <title>A library of human gut bacterial isolates paired with longitudinal multiomics data enables mechanistic microbiome research.</title>
        <authorList>
            <person name="Poyet M."/>
            <person name="Groussin M."/>
            <person name="Gibbons S.M."/>
            <person name="Avila-Pacheco J."/>
            <person name="Jiang X."/>
            <person name="Kearney S.M."/>
            <person name="Perrotta A.R."/>
            <person name="Berdy B."/>
            <person name="Zhao S."/>
            <person name="Lieberman T.D."/>
            <person name="Swanson P.K."/>
            <person name="Smith M."/>
            <person name="Roesemann S."/>
            <person name="Alexander J.E."/>
            <person name="Rich S.A."/>
            <person name="Livny J."/>
            <person name="Vlamakis H."/>
            <person name="Clish C."/>
            <person name="Bullock K."/>
            <person name="Deik A."/>
            <person name="Scott J."/>
            <person name="Pierce K.A."/>
            <person name="Xavier R.J."/>
            <person name="Alm E.J."/>
        </authorList>
    </citation>
    <scope>NUCLEOTIDE SEQUENCE [LARGE SCALE GENOMIC DNA]</scope>
    <source>
        <strain evidence="1 2">BIOML-A21</strain>
    </source>
</reference>
<proteinExistence type="predicted"/>